<sequence>MAATGKRATIHDVARLAGVSIKTVSRVYNDEPNVREAIREKVKQAGAQLRYRPNVAARNLVERRSHLIGLFFENPSSSYVTELQMGALERLRGTRYRLLIFPVENRADIRGALIETAHASGLDGIIVTPPMSDDPDILQELTASAMPFARVAGDANVHPTDSVTIDDEAAAVDLMNYLLELGHRKIAIVIGDPTHRSAELRLEGYRRALREAGIEGNSDYEVQGGFSFASGLVAGRKLLSLPNRPTAIFASNDDMAAAVMQVAYDAGIAVPDDLTVVGFDDSAIATMVSPQITTVRQPIFEMTRDAADMLLRQMESGETSPAQRIDYKLIVRQSSARVPA</sequence>
<keyword evidence="1" id="KW-0805">Transcription regulation</keyword>
<feature type="domain" description="HTH lacI-type" evidence="4">
    <location>
        <begin position="8"/>
        <end position="62"/>
    </location>
</feature>
<evidence type="ECO:0000256" key="3">
    <source>
        <dbReference type="ARBA" id="ARBA00023163"/>
    </source>
</evidence>
<organism evidence="5">
    <name type="scientific">Brucella pinnipedialis M292/94/1</name>
    <dbReference type="NCBI Taxonomy" id="520462"/>
    <lineage>
        <taxon>Bacteria</taxon>
        <taxon>Pseudomonadati</taxon>
        <taxon>Pseudomonadota</taxon>
        <taxon>Alphaproteobacteria</taxon>
        <taxon>Hyphomicrobiales</taxon>
        <taxon>Brucellaceae</taxon>
        <taxon>Brucella/Ochrobactrum group</taxon>
        <taxon>Brucella</taxon>
    </lineage>
</organism>
<dbReference type="PRINTS" id="PR00036">
    <property type="entry name" value="HTHLACI"/>
</dbReference>
<dbReference type="InterPro" id="IPR028082">
    <property type="entry name" value="Peripla_BP_I"/>
</dbReference>
<dbReference type="Proteomes" id="UP000004659">
    <property type="component" value="Unassembled WGS sequence"/>
</dbReference>
<dbReference type="Gene3D" id="1.10.260.40">
    <property type="entry name" value="lambda repressor-like DNA-binding domains"/>
    <property type="match status" value="1"/>
</dbReference>
<dbReference type="AlphaFoldDB" id="A0A0E1X2D7"/>
<dbReference type="InterPro" id="IPR000843">
    <property type="entry name" value="HTH_LacI"/>
</dbReference>
<protein>
    <submittedName>
        <fullName evidence="5">Alanine racemase</fullName>
    </submittedName>
</protein>
<dbReference type="HOGENOM" id="CLU_037628_6_4_5"/>
<evidence type="ECO:0000259" key="4">
    <source>
        <dbReference type="PROSITE" id="PS50932"/>
    </source>
</evidence>
<dbReference type="CDD" id="cd01545">
    <property type="entry name" value="PBP1_SalR"/>
    <property type="match status" value="1"/>
</dbReference>
<keyword evidence="2" id="KW-0238">DNA-binding</keyword>
<evidence type="ECO:0000313" key="5">
    <source>
        <dbReference type="EMBL" id="EEZ30389.1"/>
    </source>
</evidence>
<evidence type="ECO:0000256" key="2">
    <source>
        <dbReference type="ARBA" id="ARBA00023125"/>
    </source>
</evidence>
<dbReference type="Gene3D" id="3.40.50.2300">
    <property type="match status" value="2"/>
</dbReference>
<dbReference type="PROSITE" id="PS50932">
    <property type="entry name" value="HTH_LACI_2"/>
    <property type="match status" value="1"/>
</dbReference>
<dbReference type="Pfam" id="PF00356">
    <property type="entry name" value="LacI"/>
    <property type="match status" value="1"/>
</dbReference>
<dbReference type="InterPro" id="IPR046335">
    <property type="entry name" value="LacI/GalR-like_sensor"/>
</dbReference>
<dbReference type="RefSeq" id="WP_002965454.1">
    <property type="nucleotide sequence ID" value="NZ_EQ999546.1"/>
</dbReference>
<dbReference type="SMART" id="SM00354">
    <property type="entry name" value="HTH_LACI"/>
    <property type="match status" value="1"/>
</dbReference>
<gene>
    <name evidence="5" type="ORF">BALG_00508</name>
</gene>
<evidence type="ECO:0000256" key="1">
    <source>
        <dbReference type="ARBA" id="ARBA00023015"/>
    </source>
</evidence>
<dbReference type="EMBL" id="EQ999546">
    <property type="protein sequence ID" value="EEZ30389.1"/>
    <property type="molecule type" value="Genomic_DNA"/>
</dbReference>
<proteinExistence type="predicted"/>
<accession>A0A0E1X2D7</accession>
<dbReference type="CDD" id="cd01392">
    <property type="entry name" value="HTH_LacI"/>
    <property type="match status" value="1"/>
</dbReference>
<dbReference type="SUPFAM" id="SSF53822">
    <property type="entry name" value="Periplasmic binding protein-like I"/>
    <property type="match status" value="1"/>
</dbReference>
<dbReference type="Pfam" id="PF13377">
    <property type="entry name" value="Peripla_BP_3"/>
    <property type="match status" value="1"/>
</dbReference>
<dbReference type="GeneID" id="93017332"/>
<dbReference type="GO" id="GO:0000976">
    <property type="term" value="F:transcription cis-regulatory region binding"/>
    <property type="evidence" value="ECO:0007669"/>
    <property type="project" value="TreeGrafter"/>
</dbReference>
<dbReference type="InterPro" id="IPR010982">
    <property type="entry name" value="Lambda_DNA-bd_dom_sf"/>
</dbReference>
<dbReference type="SUPFAM" id="SSF47413">
    <property type="entry name" value="lambda repressor-like DNA-binding domains"/>
    <property type="match status" value="1"/>
</dbReference>
<reference evidence="5" key="1">
    <citation type="submission" date="2009-01" db="EMBL/GenBank/DDBJ databases">
        <title>The Genome Sequence of Brucella pinnipedialis M292/94/1.</title>
        <authorList>
            <consortium name="The Broad Institute Genome Sequencing Platform"/>
            <person name="Ward D."/>
            <person name="Young S.K."/>
            <person name="Kodira C.D."/>
            <person name="Zeng Q."/>
            <person name="Koehrsen M."/>
            <person name="Alvarado L."/>
            <person name="Berlin A."/>
            <person name="Borenstein D."/>
            <person name="Chen Z."/>
            <person name="Engels R."/>
            <person name="Freedman E."/>
            <person name="Gellesch M."/>
            <person name="Goldberg J."/>
            <person name="Griggs A."/>
            <person name="Gujja S."/>
            <person name="Heiman D."/>
            <person name="Hepburn T."/>
            <person name="Howarth C."/>
            <person name="Jen D."/>
            <person name="Larson L."/>
            <person name="Lewis B."/>
            <person name="Mehta T."/>
            <person name="Park D."/>
            <person name="Pearson M."/>
            <person name="Roberts A."/>
            <person name="Saif S."/>
            <person name="Shea T."/>
            <person name="Shenoy N."/>
            <person name="Sisk P."/>
            <person name="Stolte C."/>
            <person name="Sykes S."/>
            <person name="Walk T."/>
            <person name="White J."/>
            <person name="Yandava C."/>
            <person name="Whatmore A.M."/>
            <person name="Perrett L.L."/>
            <person name="O'Callaghan D."/>
            <person name="Nusbaum C."/>
            <person name="Galagan J."/>
            <person name="Birren B."/>
        </authorList>
    </citation>
    <scope>NUCLEOTIDE SEQUENCE [LARGE SCALE GENOMIC DNA]</scope>
    <source>
        <strain evidence="5">M292/94/1</strain>
    </source>
</reference>
<keyword evidence="3" id="KW-0804">Transcription</keyword>
<dbReference type="GO" id="GO:0003700">
    <property type="term" value="F:DNA-binding transcription factor activity"/>
    <property type="evidence" value="ECO:0007669"/>
    <property type="project" value="TreeGrafter"/>
</dbReference>
<name>A0A0E1X2D7_9HYPH</name>
<dbReference type="PANTHER" id="PTHR30146">
    <property type="entry name" value="LACI-RELATED TRANSCRIPTIONAL REPRESSOR"/>
    <property type="match status" value="1"/>
</dbReference>
<dbReference type="PANTHER" id="PTHR30146:SF153">
    <property type="entry name" value="LACTOSE OPERON REPRESSOR"/>
    <property type="match status" value="1"/>
</dbReference>